<keyword evidence="1" id="KW-0812">Transmembrane</keyword>
<evidence type="ECO:0000313" key="3">
    <source>
        <dbReference type="Proteomes" id="UP001204833"/>
    </source>
</evidence>
<dbReference type="PANTHER" id="PTHR35184:SF1">
    <property type="entry name" value="INTEGRAL MEMBRANE PROTEIN"/>
    <property type="match status" value="1"/>
</dbReference>
<evidence type="ECO:0000313" key="2">
    <source>
        <dbReference type="EMBL" id="KAI5961056.1"/>
    </source>
</evidence>
<dbReference type="Pfam" id="PF11309">
    <property type="entry name" value="DUF3112"/>
    <property type="match status" value="1"/>
</dbReference>
<keyword evidence="1" id="KW-1133">Transmembrane helix</keyword>
<accession>A0AAD5BGI7</accession>
<feature type="transmembrane region" description="Helical" evidence="1">
    <location>
        <begin position="176"/>
        <end position="197"/>
    </location>
</feature>
<dbReference type="GeneID" id="76149864"/>
<dbReference type="PANTHER" id="PTHR35184">
    <property type="entry name" value="YALI0C10208P"/>
    <property type="match status" value="1"/>
</dbReference>
<dbReference type="AlphaFoldDB" id="A0AAD5BGI7"/>
<keyword evidence="1" id="KW-0472">Membrane</keyword>
<keyword evidence="3" id="KW-1185">Reference proteome</keyword>
<organism evidence="2 3">
    <name type="scientific">Candida theae</name>
    <dbReference type="NCBI Taxonomy" id="1198502"/>
    <lineage>
        <taxon>Eukaryota</taxon>
        <taxon>Fungi</taxon>
        <taxon>Dikarya</taxon>
        <taxon>Ascomycota</taxon>
        <taxon>Saccharomycotina</taxon>
        <taxon>Pichiomycetes</taxon>
        <taxon>Debaryomycetaceae</taxon>
        <taxon>Candida/Lodderomyces clade</taxon>
        <taxon>Candida</taxon>
    </lineage>
</organism>
<feature type="transmembrane region" description="Helical" evidence="1">
    <location>
        <begin position="100"/>
        <end position="124"/>
    </location>
</feature>
<feature type="transmembrane region" description="Helical" evidence="1">
    <location>
        <begin position="70"/>
        <end position="93"/>
    </location>
</feature>
<protein>
    <submittedName>
        <fullName evidence="2">Uncharacterized protein</fullName>
    </submittedName>
</protein>
<sequence length="249" mass="28342">MVQLLYSPAHGMGKLVTETLFDGSAEGTGVNGILSWGRNIMGYNLPPVLIDYFITTQNNLFGEYPTHEDYAPSIAFAVIFGVLMIIHIIVFIINTSRGHYFYLSLVWIFYCMMKIIGFSLRAHWATDITYIIQGIVSEVFLIVPAIVIVSANLILAQRLFTWRHPVGGSRWLFWNFMMTTYAFVLILIAVTIAASAIPYLYPLSYSAYRNWIHTVQFTAFMVILYSLTSASLIGLSFWLPTKKDELRYT</sequence>
<proteinExistence type="predicted"/>
<comment type="caution">
    <text evidence="2">The sequence shown here is derived from an EMBL/GenBank/DDBJ whole genome shotgun (WGS) entry which is preliminary data.</text>
</comment>
<dbReference type="EMBL" id="JAIHNG010000081">
    <property type="protein sequence ID" value="KAI5961056.1"/>
    <property type="molecule type" value="Genomic_DNA"/>
</dbReference>
<feature type="non-terminal residue" evidence="2">
    <location>
        <position position="249"/>
    </location>
</feature>
<dbReference type="RefSeq" id="XP_051609696.1">
    <property type="nucleotide sequence ID" value="XM_051751050.1"/>
</dbReference>
<dbReference type="Proteomes" id="UP001204833">
    <property type="component" value="Unassembled WGS sequence"/>
</dbReference>
<feature type="transmembrane region" description="Helical" evidence="1">
    <location>
        <begin position="217"/>
        <end position="239"/>
    </location>
</feature>
<gene>
    <name evidence="2" type="ORF">KGF57_001805</name>
</gene>
<feature type="transmembrane region" description="Helical" evidence="1">
    <location>
        <begin position="130"/>
        <end position="155"/>
    </location>
</feature>
<dbReference type="InterPro" id="IPR021460">
    <property type="entry name" value="DUF3112"/>
</dbReference>
<name>A0AAD5BGI7_9ASCO</name>
<evidence type="ECO:0000256" key="1">
    <source>
        <dbReference type="SAM" id="Phobius"/>
    </source>
</evidence>
<reference evidence="2 3" key="1">
    <citation type="journal article" date="2022" name="DNA Res.">
        <title>Genome analysis of five recently described species of the CUG-Ser clade uncovers Candida theae as a new hybrid lineage with pathogenic potential in the Candida parapsilosis species complex.</title>
        <authorList>
            <person name="Mixao V."/>
            <person name="Del Olmo V."/>
            <person name="Hegedusova E."/>
            <person name="Saus E."/>
            <person name="Pryszcz L."/>
            <person name="Cillingova A."/>
            <person name="Nosek J."/>
            <person name="Gabaldon T."/>
        </authorList>
    </citation>
    <scope>NUCLEOTIDE SEQUENCE [LARGE SCALE GENOMIC DNA]</scope>
    <source>
        <strain evidence="2 3">CBS 12239</strain>
    </source>
</reference>